<protein>
    <submittedName>
        <fullName evidence="2">Uncharacterized protein</fullName>
    </submittedName>
</protein>
<reference evidence="2" key="1">
    <citation type="submission" date="2022-05" db="EMBL/GenBank/DDBJ databases">
        <title>The Musa troglodytarum L. genome provides insights into the mechanism of non-climacteric behaviour and enrichment of carotenoids.</title>
        <authorList>
            <person name="Wang J."/>
        </authorList>
    </citation>
    <scope>NUCLEOTIDE SEQUENCE</scope>
    <source>
        <tissue evidence="2">Leaf</tissue>
    </source>
</reference>
<name>A0A9E7GD68_9LILI</name>
<dbReference type="GO" id="GO:0006952">
    <property type="term" value="P:defense response"/>
    <property type="evidence" value="ECO:0007669"/>
    <property type="project" value="InterPro"/>
</dbReference>
<accession>A0A9E7GD68</accession>
<dbReference type="AlphaFoldDB" id="A0A9E7GD68"/>
<feature type="chain" id="PRO_5039535070" evidence="1">
    <location>
        <begin position="20"/>
        <end position="76"/>
    </location>
</feature>
<dbReference type="PANTHER" id="PTHR37245:SF4">
    <property type="entry name" value="PAMP-INDUCED SECRETED PEPTIDE 1"/>
    <property type="match status" value="1"/>
</dbReference>
<dbReference type="PANTHER" id="PTHR37245">
    <property type="entry name" value="PAMP-INDUCED SECRETED PEPTIDE 1"/>
    <property type="match status" value="1"/>
</dbReference>
<dbReference type="EMBL" id="CP097508">
    <property type="protein sequence ID" value="URE12926.1"/>
    <property type="molecule type" value="Genomic_DNA"/>
</dbReference>
<gene>
    <name evidence="2" type="ORF">MUK42_04268</name>
</gene>
<sequence>MGCRRTCAMLLVIVVSIVAVVMTGAGGGVAAARPAPDCFDGENYLAHPSVYEKARAAVAAWMARLPSGPSPGGPGH</sequence>
<feature type="signal peptide" evidence="1">
    <location>
        <begin position="1"/>
        <end position="19"/>
    </location>
</feature>
<proteinExistence type="predicted"/>
<evidence type="ECO:0000313" key="3">
    <source>
        <dbReference type="Proteomes" id="UP001055439"/>
    </source>
</evidence>
<evidence type="ECO:0000313" key="2">
    <source>
        <dbReference type="EMBL" id="URE12926.1"/>
    </source>
</evidence>
<evidence type="ECO:0000256" key="1">
    <source>
        <dbReference type="SAM" id="SignalP"/>
    </source>
</evidence>
<organism evidence="2 3">
    <name type="scientific">Musa troglodytarum</name>
    <name type="common">fe'i banana</name>
    <dbReference type="NCBI Taxonomy" id="320322"/>
    <lineage>
        <taxon>Eukaryota</taxon>
        <taxon>Viridiplantae</taxon>
        <taxon>Streptophyta</taxon>
        <taxon>Embryophyta</taxon>
        <taxon>Tracheophyta</taxon>
        <taxon>Spermatophyta</taxon>
        <taxon>Magnoliopsida</taxon>
        <taxon>Liliopsida</taxon>
        <taxon>Zingiberales</taxon>
        <taxon>Musaceae</taxon>
        <taxon>Musa</taxon>
    </lineage>
</organism>
<keyword evidence="3" id="KW-1185">Reference proteome</keyword>
<dbReference type="Proteomes" id="UP001055439">
    <property type="component" value="Chromosome 6"/>
</dbReference>
<dbReference type="InterPro" id="IPR040273">
    <property type="entry name" value="PIP1"/>
</dbReference>
<keyword evidence="1" id="KW-0732">Signal</keyword>